<keyword evidence="5" id="KW-1133">Transmembrane helix</keyword>
<protein>
    <recommendedName>
        <fullName evidence="4">Peptide methionine sulfoxide reductase MsrA</fullName>
        <shortName evidence="4">Protein-methionine-S-oxide reductase</shortName>
        <ecNumber evidence="4">1.8.4.11</ecNumber>
    </recommendedName>
    <alternativeName>
        <fullName evidence="4">Peptide-methionine (S)-S-oxide reductase</fullName>
        <shortName evidence="4">Peptide Met(O) reductase</shortName>
    </alternativeName>
</protein>
<dbReference type="RefSeq" id="WP_141354416.1">
    <property type="nucleotide sequence ID" value="NZ_BJNV01000073.1"/>
</dbReference>
<dbReference type="SUPFAM" id="SSF55068">
    <property type="entry name" value="Peptide methionine sulfoxide reductase"/>
    <property type="match status" value="1"/>
</dbReference>
<reference evidence="7 8" key="1">
    <citation type="submission" date="2019-06" db="EMBL/GenBank/DDBJ databases">
        <title>Whole genome shotgun sequence of Zoogloea ramigera NBRC 15342.</title>
        <authorList>
            <person name="Hosoyama A."/>
            <person name="Uohara A."/>
            <person name="Ohji S."/>
            <person name="Ichikawa N."/>
        </authorList>
    </citation>
    <scope>NUCLEOTIDE SEQUENCE [LARGE SCALE GENOMIC DNA]</scope>
    <source>
        <strain evidence="7 8">NBRC 15342</strain>
    </source>
</reference>
<feature type="domain" description="Peptide methionine sulphoxide reductase MsrA" evidence="6">
    <location>
        <begin position="12"/>
        <end position="164"/>
    </location>
</feature>
<dbReference type="AlphaFoldDB" id="A0A4Y4D3B2"/>
<comment type="function">
    <text evidence="4">Has an important function as a repair enzyme for proteins that have been inactivated by oxidation. Catalyzes the reversible oxidation-reduction of methionine sulfoxide in proteins to methionine.</text>
</comment>
<evidence type="ECO:0000256" key="2">
    <source>
        <dbReference type="ARBA" id="ARBA00047806"/>
    </source>
</evidence>
<feature type="transmembrane region" description="Helical" evidence="5">
    <location>
        <begin position="12"/>
        <end position="30"/>
    </location>
</feature>
<name>A0A4Y4D3B2_ZOORA</name>
<dbReference type="InterPro" id="IPR002569">
    <property type="entry name" value="Met_Sox_Rdtase_MsrA_dom"/>
</dbReference>
<evidence type="ECO:0000256" key="4">
    <source>
        <dbReference type="HAMAP-Rule" id="MF_01401"/>
    </source>
</evidence>
<comment type="similarity">
    <text evidence="4">Belongs to the MsrA Met sulfoxide reductase family.</text>
</comment>
<evidence type="ECO:0000313" key="7">
    <source>
        <dbReference type="EMBL" id="GEC97270.1"/>
    </source>
</evidence>
<gene>
    <name evidence="7" type="primary">msrA_2</name>
    <name evidence="4" type="synonym">msrA</name>
    <name evidence="7" type="ORF">ZRA01_33430</name>
</gene>
<accession>A0A4Y4D3B2</accession>
<dbReference type="InterPro" id="IPR036509">
    <property type="entry name" value="Met_Sox_Rdtase_MsrA_sf"/>
</dbReference>
<dbReference type="OrthoDB" id="4174719at2"/>
<comment type="catalytic activity">
    <reaction evidence="2 4">
        <text>L-methionyl-[protein] + [thioredoxin]-disulfide + H2O = L-methionyl-(S)-S-oxide-[protein] + [thioredoxin]-dithiol</text>
        <dbReference type="Rhea" id="RHEA:14217"/>
        <dbReference type="Rhea" id="RHEA-COMP:10698"/>
        <dbReference type="Rhea" id="RHEA-COMP:10700"/>
        <dbReference type="Rhea" id="RHEA-COMP:12313"/>
        <dbReference type="Rhea" id="RHEA-COMP:12315"/>
        <dbReference type="ChEBI" id="CHEBI:15377"/>
        <dbReference type="ChEBI" id="CHEBI:16044"/>
        <dbReference type="ChEBI" id="CHEBI:29950"/>
        <dbReference type="ChEBI" id="CHEBI:44120"/>
        <dbReference type="ChEBI" id="CHEBI:50058"/>
        <dbReference type="EC" id="1.8.4.11"/>
    </reaction>
</comment>
<sequence>MTEQRTDPRAATAILAGGCFWCLEAVFLAMKGVRSVQSGYLGGHEDAPSYERVCSGDTGHAEAVKIEFDPAVVSFDALLEVFFEIHDPTTPNRQGNDIGSQYRSAIFYLSPEQEAAARAMIDKLAWDGAFDAPIVTEVEPATTFWPAEPYHDNYFARNPNQSYCRFVVAPKVAKFRHSFGARVKGN</sequence>
<keyword evidence="1 4" id="KW-0560">Oxidoreductase</keyword>
<keyword evidence="5" id="KW-0472">Membrane</keyword>
<dbReference type="HAMAP" id="MF_01401">
    <property type="entry name" value="MsrA"/>
    <property type="match status" value="1"/>
</dbReference>
<dbReference type="Pfam" id="PF01625">
    <property type="entry name" value="PMSR"/>
    <property type="match status" value="1"/>
</dbReference>
<proteinExistence type="inferred from homology"/>
<dbReference type="GO" id="GO:0033744">
    <property type="term" value="F:L-methionine:thioredoxin-disulfide S-oxidoreductase activity"/>
    <property type="evidence" value="ECO:0007669"/>
    <property type="project" value="RHEA"/>
</dbReference>
<comment type="caution">
    <text evidence="7">The sequence shown here is derived from an EMBL/GenBank/DDBJ whole genome shotgun (WGS) entry which is preliminary data.</text>
</comment>
<dbReference type="EC" id="1.8.4.11" evidence="4"/>
<evidence type="ECO:0000259" key="6">
    <source>
        <dbReference type="Pfam" id="PF01625"/>
    </source>
</evidence>
<evidence type="ECO:0000256" key="5">
    <source>
        <dbReference type="SAM" id="Phobius"/>
    </source>
</evidence>
<dbReference type="Gene3D" id="3.30.1060.10">
    <property type="entry name" value="Peptide methionine sulphoxide reductase MsrA"/>
    <property type="match status" value="1"/>
</dbReference>
<evidence type="ECO:0000256" key="1">
    <source>
        <dbReference type="ARBA" id="ARBA00023002"/>
    </source>
</evidence>
<dbReference type="PANTHER" id="PTHR43774:SF1">
    <property type="entry name" value="PEPTIDE METHIONINE SULFOXIDE REDUCTASE MSRA 2"/>
    <property type="match status" value="1"/>
</dbReference>
<comment type="catalytic activity">
    <reaction evidence="3 4">
        <text>[thioredoxin]-disulfide + L-methionine + H2O = L-methionine (S)-S-oxide + [thioredoxin]-dithiol</text>
        <dbReference type="Rhea" id="RHEA:19993"/>
        <dbReference type="Rhea" id="RHEA-COMP:10698"/>
        <dbReference type="Rhea" id="RHEA-COMP:10700"/>
        <dbReference type="ChEBI" id="CHEBI:15377"/>
        <dbReference type="ChEBI" id="CHEBI:29950"/>
        <dbReference type="ChEBI" id="CHEBI:50058"/>
        <dbReference type="ChEBI" id="CHEBI:57844"/>
        <dbReference type="ChEBI" id="CHEBI:58772"/>
        <dbReference type="EC" id="1.8.4.11"/>
    </reaction>
</comment>
<dbReference type="GO" id="GO:0008113">
    <property type="term" value="F:peptide-methionine (S)-S-oxide reductase activity"/>
    <property type="evidence" value="ECO:0007669"/>
    <property type="project" value="UniProtKB-UniRule"/>
</dbReference>
<dbReference type="EMBL" id="BJNV01000073">
    <property type="protein sequence ID" value="GEC97270.1"/>
    <property type="molecule type" value="Genomic_DNA"/>
</dbReference>
<dbReference type="NCBIfam" id="TIGR00401">
    <property type="entry name" value="msrA"/>
    <property type="match status" value="1"/>
</dbReference>
<keyword evidence="8" id="KW-1185">Reference proteome</keyword>
<dbReference type="Proteomes" id="UP000318422">
    <property type="component" value="Unassembled WGS sequence"/>
</dbReference>
<evidence type="ECO:0000256" key="3">
    <source>
        <dbReference type="ARBA" id="ARBA00048782"/>
    </source>
</evidence>
<feature type="active site" evidence="4">
    <location>
        <position position="19"/>
    </location>
</feature>
<keyword evidence="5" id="KW-0812">Transmembrane</keyword>
<evidence type="ECO:0000313" key="8">
    <source>
        <dbReference type="Proteomes" id="UP000318422"/>
    </source>
</evidence>
<organism evidence="7 8">
    <name type="scientific">Zoogloea ramigera</name>
    <dbReference type="NCBI Taxonomy" id="350"/>
    <lineage>
        <taxon>Bacteria</taxon>
        <taxon>Pseudomonadati</taxon>
        <taxon>Pseudomonadota</taxon>
        <taxon>Betaproteobacteria</taxon>
        <taxon>Rhodocyclales</taxon>
        <taxon>Zoogloeaceae</taxon>
        <taxon>Zoogloea</taxon>
    </lineage>
</organism>
<dbReference type="PANTHER" id="PTHR43774">
    <property type="entry name" value="PEPTIDE METHIONINE SULFOXIDE REDUCTASE"/>
    <property type="match status" value="1"/>
</dbReference>